<evidence type="ECO:0000256" key="1">
    <source>
        <dbReference type="ARBA" id="ARBA00022849"/>
    </source>
</evidence>
<dbReference type="EMBL" id="BMIF01000009">
    <property type="protein sequence ID" value="GGA73961.1"/>
    <property type="molecule type" value="Genomic_DNA"/>
</dbReference>
<reference evidence="4" key="1">
    <citation type="journal article" date="2014" name="Int. J. Syst. Evol. Microbiol.">
        <title>Complete genome sequence of Corynebacterium casei LMG S-19264T (=DSM 44701T), isolated from a smear-ripened cheese.</title>
        <authorList>
            <consortium name="US DOE Joint Genome Institute (JGI-PGF)"/>
            <person name="Walter F."/>
            <person name="Albersmeier A."/>
            <person name="Kalinowski J."/>
            <person name="Ruckert C."/>
        </authorList>
    </citation>
    <scope>NUCLEOTIDE SEQUENCE</scope>
    <source>
        <strain evidence="4">CGMCC 1.15320</strain>
    </source>
</reference>
<proteinExistence type="predicted"/>
<feature type="domain" description="Phosphotyrosine protein phosphatase I" evidence="3">
    <location>
        <begin position="25"/>
        <end position="149"/>
    </location>
</feature>
<comment type="caution">
    <text evidence="4">The sequence shown here is derived from an EMBL/GenBank/DDBJ whole genome shotgun (WGS) entry which is preliminary data.</text>
</comment>
<gene>
    <name evidence="4" type="ORF">GCM10011385_29960</name>
</gene>
<dbReference type="Pfam" id="PF01451">
    <property type="entry name" value="LMWPc"/>
    <property type="match status" value="1"/>
</dbReference>
<dbReference type="SUPFAM" id="SSF52788">
    <property type="entry name" value="Phosphotyrosine protein phosphatases I"/>
    <property type="match status" value="1"/>
</dbReference>
<feature type="compositionally biased region" description="Polar residues" evidence="2">
    <location>
        <begin position="1"/>
        <end position="17"/>
    </location>
</feature>
<organism evidence="4 5">
    <name type="scientific">Nitratireductor aestuarii</name>
    <dbReference type="NCBI Taxonomy" id="1735103"/>
    <lineage>
        <taxon>Bacteria</taxon>
        <taxon>Pseudomonadati</taxon>
        <taxon>Pseudomonadota</taxon>
        <taxon>Alphaproteobacteria</taxon>
        <taxon>Hyphomicrobiales</taxon>
        <taxon>Phyllobacteriaceae</taxon>
        <taxon>Nitratireductor</taxon>
    </lineage>
</organism>
<dbReference type="PANTHER" id="PTHR43428:SF1">
    <property type="entry name" value="ARSENATE REDUCTASE"/>
    <property type="match status" value="1"/>
</dbReference>
<name>A0A916RWM3_9HYPH</name>
<reference evidence="4" key="2">
    <citation type="submission" date="2020-09" db="EMBL/GenBank/DDBJ databases">
        <authorList>
            <person name="Sun Q."/>
            <person name="Zhou Y."/>
        </authorList>
    </citation>
    <scope>NUCLEOTIDE SEQUENCE</scope>
    <source>
        <strain evidence="4">CGMCC 1.15320</strain>
    </source>
</reference>
<evidence type="ECO:0000259" key="3">
    <source>
        <dbReference type="SMART" id="SM00226"/>
    </source>
</evidence>
<evidence type="ECO:0000256" key="2">
    <source>
        <dbReference type="SAM" id="MobiDB-lite"/>
    </source>
</evidence>
<dbReference type="InterPro" id="IPR036196">
    <property type="entry name" value="Ptyr_pPase_sf"/>
</dbReference>
<keyword evidence="1" id="KW-0059">Arsenical resistance</keyword>
<dbReference type="InterPro" id="IPR023485">
    <property type="entry name" value="Ptyr_pPase"/>
</dbReference>
<dbReference type="Gene3D" id="3.40.50.2300">
    <property type="match status" value="1"/>
</dbReference>
<evidence type="ECO:0000313" key="4">
    <source>
        <dbReference type="EMBL" id="GGA73961.1"/>
    </source>
</evidence>
<feature type="region of interest" description="Disordered" evidence="2">
    <location>
        <begin position="1"/>
        <end position="25"/>
    </location>
</feature>
<keyword evidence="5" id="KW-1185">Reference proteome</keyword>
<dbReference type="PANTHER" id="PTHR43428">
    <property type="entry name" value="ARSENATE REDUCTASE"/>
    <property type="match status" value="1"/>
</dbReference>
<accession>A0A916RWM3</accession>
<dbReference type="SMART" id="SM00226">
    <property type="entry name" value="LMWPc"/>
    <property type="match status" value="1"/>
</dbReference>
<dbReference type="AlphaFoldDB" id="A0A916RWM3"/>
<evidence type="ECO:0000313" key="5">
    <source>
        <dbReference type="Proteomes" id="UP000636264"/>
    </source>
</evidence>
<dbReference type="GO" id="GO:0046685">
    <property type="term" value="P:response to arsenic-containing substance"/>
    <property type="evidence" value="ECO:0007669"/>
    <property type="project" value="UniProtKB-KW"/>
</dbReference>
<sequence>MAGTDRSANPVMSQTEETASRPPPRSILFLCGRNSIRSPMAELLARKNLPATTFVTSAGVKPGERDPFVDKVLAEENLSLGERMPQRFEELEDSYFDLIITLSPEAHHRAMELTRTHAVEVEYWPTFDPSVVEGTRDQILAAYRELREYLKDNIARRFSGS</sequence>
<dbReference type="Proteomes" id="UP000636264">
    <property type="component" value="Unassembled WGS sequence"/>
</dbReference>
<protein>
    <submittedName>
        <fullName evidence="4">Protein-tyrosine-phosphatase</fullName>
    </submittedName>
</protein>